<dbReference type="Pfam" id="PF01968">
    <property type="entry name" value="Hydantoinase_A"/>
    <property type="match status" value="1"/>
</dbReference>
<dbReference type="EMBL" id="QGNA01000002">
    <property type="protein sequence ID" value="PWS37414.1"/>
    <property type="molecule type" value="Genomic_DNA"/>
</dbReference>
<dbReference type="Proteomes" id="UP000245765">
    <property type="component" value="Unassembled WGS sequence"/>
</dbReference>
<dbReference type="Pfam" id="PF05378">
    <property type="entry name" value="Hydant_A_N"/>
    <property type="match status" value="1"/>
</dbReference>
<comment type="caution">
    <text evidence="6">The sequence shown here is derived from an EMBL/GenBank/DDBJ whole genome shotgun (WGS) entry which is preliminary data.</text>
</comment>
<dbReference type="GO" id="GO:0005829">
    <property type="term" value="C:cytosol"/>
    <property type="evidence" value="ECO:0007669"/>
    <property type="project" value="TreeGrafter"/>
</dbReference>
<evidence type="ECO:0000259" key="2">
    <source>
        <dbReference type="Pfam" id="PF01968"/>
    </source>
</evidence>
<evidence type="ECO:0000259" key="5">
    <source>
        <dbReference type="Pfam" id="PF19278"/>
    </source>
</evidence>
<dbReference type="GO" id="GO:0006749">
    <property type="term" value="P:glutathione metabolic process"/>
    <property type="evidence" value="ECO:0007669"/>
    <property type="project" value="TreeGrafter"/>
</dbReference>
<sequence>MGMSAGWRIGFDIGGTFTDFILADAAAGSIRLHKCLTTPADPSIGALAGLEEVTAAAGITLADVGEILHGTTLVTNAIIERRGAKLGLITTQGFRDLLEMGSEQRYDIYDLFLQYPEPLVARRHRLEVPERTDREGRVVTPLDEAAVEAAARRLAAEGVQAVAICFLHSYANPDHERRAAAAVRRAAPGLAVSISSEVVAELWEYQRTVTTCANAYVQPLMDGYVTKLERALRARGFRGALRLMHSAGGLVSPAAARAFPIRLLESGPAGGGLATALFGARAGHRDVISFDMGGTTAKACLIEDGRAEIAAMMEAGRVHRFKKGSGLPIKAPVIDMIEIGAGGGSIARIDEVGLLRVGPHSAGADPGPACYGRGGTQATVTDANLTLGWYDPGFFLGGRMSLDAAAAARAVGALGEKLGLGPVETAWGIAKVVTESMAAAARVHLVEKGKDPRRYAMVGFGGAGPAYAAMVARALGVREVIVPPASGAASALGFLVAPLSFEQVRSMPVLMEPGFDAAPVNAVLSALEAEGRQLLAEAGVPEAEIRLERSADMRLVGQVHEITVPLPDGPLDDTRLAAISEAFAKVYTARYTAVFQGAKLEAISFRVRVAGKEPTLALQQAGADAAGRPKRKGARRIYFDGGWHEAGVWDRYALTDGDTIPGPAIVEERESTTIVPPGDTLSVDAGGNLRIAVASAPIPDAVVTPDMPLAEAMARIESDPIALEIMWSRLVTVVEEMWLTVCRTAFSLIISEAQDFACELLDPNGETLAHSPRAMPVFNLTVQRAARALLKKYPPETLKPGDVLITNDPWLCAGHLHDLAIATPVFKDGRMVALMTCVGHVSDIGGTKDHLRAREVFEEGLQIPPMKLAREGVPNEDLFALIGENVRNPWQVLGDIHSMMAANALGAERLVAFMDEYGMHDLQALAAVVQNRAEAAMRDAIRAIPNGVYHSTISNNPLGTELTYPLKVTVRDESIELDFEGVPAQLPQGGLNCTLNYTEAHATYPLKCMLSPNVRGNAGCYRPFTVKAPEGSMLNCTKPASVYLRTRTGWYIAPNIFRALSEAAPRQVQAMTGLPVSVSMYGWDAKKRLYSDHLFMGGGQGASAQGDGKSSLLWPTSAANTSIELMEQRVPVLVVEKAYVPDSGGPGRNRGGLGQVVRVRKLEEDGLPTLASVYPEGVRVRTPGLFGGAPGGLAWGGVRDASGALLKDTGTGELVTLTRTGEIAEVLLCGGAGYGDPRERPLARIAADLADGYITPEAATRDYGVVLRDDGTIDMEASEASRGARAAAE</sequence>
<gene>
    <name evidence="6" type="ORF">DFH01_11285</name>
</gene>
<evidence type="ECO:0000259" key="4">
    <source>
        <dbReference type="Pfam" id="PF05378"/>
    </source>
</evidence>
<feature type="domain" description="Hydantoinase A/oxoprolinase" evidence="2">
    <location>
        <begin position="207"/>
        <end position="501"/>
    </location>
</feature>
<organism evidence="6 7">
    <name type="scientific">Falsiroseomonas bella</name>
    <dbReference type="NCBI Taxonomy" id="2184016"/>
    <lineage>
        <taxon>Bacteria</taxon>
        <taxon>Pseudomonadati</taxon>
        <taxon>Pseudomonadota</taxon>
        <taxon>Alphaproteobacteria</taxon>
        <taxon>Acetobacterales</taxon>
        <taxon>Roseomonadaceae</taxon>
        <taxon>Falsiroseomonas</taxon>
    </lineage>
</organism>
<keyword evidence="7" id="KW-1185">Reference proteome</keyword>
<feature type="domain" description="Hydantoinase B/oxoprolinase" evidence="3">
    <location>
        <begin position="719"/>
        <end position="1237"/>
    </location>
</feature>
<dbReference type="PANTHER" id="PTHR11365">
    <property type="entry name" value="5-OXOPROLINASE RELATED"/>
    <property type="match status" value="1"/>
</dbReference>
<evidence type="ECO:0000259" key="3">
    <source>
        <dbReference type="Pfam" id="PF02538"/>
    </source>
</evidence>
<feature type="domain" description="Hydantoinase/oxoprolinase N-terminal" evidence="4">
    <location>
        <begin position="8"/>
        <end position="185"/>
    </location>
</feature>
<protein>
    <submittedName>
        <fullName evidence="6">Methylhydantoinase</fullName>
    </submittedName>
</protein>
<dbReference type="Pfam" id="PF19278">
    <property type="entry name" value="Hydant_A_C"/>
    <property type="match status" value="1"/>
</dbReference>
<dbReference type="SUPFAM" id="SSF53067">
    <property type="entry name" value="Actin-like ATPase domain"/>
    <property type="match status" value="1"/>
</dbReference>
<dbReference type="GO" id="GO:0017168">
    <property type="term" value="F:5-oxoprolinase (ATP-hydrolyzing) activity"/>
    <property type="evidence" value="ECO:0007669"/>
    <property type="project" value="TreeGrafter"/>
</dbReference>
<dbReference type="InterPro" id="IPR008040">
    <property type="entry name" value="Hydant_A_N"/>
</dbReference>
<dbReference type="Pfam" id="PF02538">
    <property type="entry name" value="Hydantoinase_B"/>
    <property type="match status" value="1"/>
</dbReference>
<dbReference type="InterPro" id="IPR043129">
    <property type="entry name" value="ATPase_NBD"/>
</dbReference>
<evidence type="ECO:0000313" key="6">
    <source>
        <dbReference type="EMBL" id="PWS37414.1"/>
    </source>
</evidence>
<evidence type="ECO:0000256" key="1">
    <source>
        <dbReference type="ARBA" id="ARBA00010403"/>
    </source>
</evidence>
<evidence type="ECO:0000313" key="7">
    <source>
        <dbReference type="Proteomes" id="UP000245765"/>
    </source>
</evidence>
<dbReference type="InterPro" id="IPR049517">
    <property type="entry name" value="ACX-like_C"/>
</dbReference>
<dbReference type="InterPro" id="IPR045079">
    <property type="entry name" value="Oxoprolinase-like"/>
</dbReference>
<dbReference type="InterPro" id="IPR003692">
    <property type="entry name" value="Hydantoinase_B"/>
</dbReference>
<reference evidence="7" key="1">
    <citation type="submission" date="2018-05" db="EMBL/GenBank/DDBJ databases">
        <authorList>
            <person name="Du Z."/>
            <person name="Wang X."/>
        </authorList>
    </citation>
    <scope>NUCLEOTIDE SEQUENCE [LARGE SCALE GENOMIC DNA]</scope>
    <source>
        <strain evidence="7">CQN31</strain>
    </source>
</reference>
<name>A0A317FEA5_9PROT</name>
<dbReference type="OrthoDB" id="7314499at2"/>
<accession>A0A317FEA5</accession>
<proteinExistence type="inferred from homology"/>
<comment type="similarity">
    <text evidence="1">Belongs to the oxoprolinase family.</text>
</comment>
<dbReference type="PANTHER" id="PTHR11365:SF23">
    <property type="entry name" value="HYPOTHETICAL 5-OXOPROLINASE (EUROFUNG)-RELATED"/>
    <property type="match status" value="1"/>
</dbReference>
<dbReference type="InterPro" id="IPR002821">
    <property type="entry name" value="Hydantoinase_A"/>
</dbReference>
<feature type="domain" description="Acetophenone carboxylase-like C-terminal" evidence="5">
    <location>
        <begin position="520"/>
        <end position="684"/>
    </location>
</feature>